<dbReference type="EMBL" id="JBALHR010000002">
    <property type="protein sequence ID" value="MEH7827230.1"/>
    <property type="molecule type" value="Genomic_DNA"/>
</dbReference>
<dbReference type="Proteomes" id="UP001431963">
    <property type="component" value="Unassembled WGS sequence"/>
</dbReference>
<evidence type="ECO:0000313" key="7">
    <source>
        <dbReference type="Proteomes" id="UP001431963"/>
    </source>
</evidence>
<evidence type="ECO:0000313" key="6">
    <source>
        <dbReference type="EMBL" id="MEH7827230.1"/>
    </source>
</evidence>
<evidence type="ECO:0000259" key="5">
    <source>
        <dbReference type="PROSITE" id="PS50977"/>
    </source>
</evidence>
<reference evidence="6" key="1">
    <citation type="submission" date="2024-02" db="EMBL/GenBank/DDBJ databases">
        <title>Genome sequences of strain Gemmobacter sp. JM10B15.</title>
        <authorList>
            <person name="Zhang M."/>
        </authorList>
    </citation>
    <scope>NUCLEOTIDE SEQUENCE</scope>
    <source>
        <strain evidence="6">JM10B15</strain>
    </source>
</reference>
<evidence type="ECO:0000256" key="2">
    <source>
        <dbReference type="ARBA" id="ARBA00023125"/>
    </source>
</evidence>
<evidence type="ECO:0000256" key="3">
    <source>
        <dbReference type="ARBA" id="ARBA00023163"/>
    </source>
</evidence>
<dbReference type="Gene3D" id="1.10.357.10">
    <property type="entry name" value="Tetracycline Repressor, domain 2"/>
    <property type="match status" value="1"/>
</dbReference>
<comment type="caution">
    <text evidence="6">The sequence shown here is derived from an EMBL/GenBank/DDBJ whole genome shotgun (WGS) entry which is preliminary data.</text>
</comment>
<keyword evidence="7" id="KW-1185">Reference proteome</keyword>
<feature type="domain" description="HTH tetR-type" evidence="5">
    <location>
        <begin position="10"/>
        <end position="70"/>
    </location>
</feature>
<organism evidence="6 7">
    <name type="scientific">Gemmobacter denitrificans</name>
    <dbReference type="NCBI Taxonomy" id="3123040"/>
    <lineage>
        <taxon>Bacteria</taxon>
        <taxon>Pseudomonadati</taxon>
        <taxon>Pseudomonadota</taxon>
        <taxon>Alphaproteobacteria</taxon>
        <taxon>Rhodobacterales</taxon>
        <taxon>Paracoccaceae</taxon>
        <taxon>Gemmobacter</taxon>
    </lineage>
</organism>
<dbReference type="RefSeq" id="WP_335419702.1">
    <property type="nucleotide sequence ID" value="NZ_JBALHR010000002.1"/>
</dbReference>
<dbReference type="InterPro" id="IPR025996">
    <property type="entry name" value="MT1864/Rv1816-like_C"/>
</dbReference>
<dbReference type="InterPro" id="IPR001647">
    <property type="entry name" value="HTH_TetR"/>
</dbReference>
<proteinExistence type="predicted"/>
<dbReference type="InterPro" id="IPR009057">
    <property type="entry name" value="Homeodomain-like_sf"/>
</dbReference>
<gene>
    <name evidence="6" type="ORF">V6590_03645</name>
</gene>
<protein>
    <submittedName>
        <fullName evidence="6">TetR/AcrR family transcriptional regulator</fullName>
    </submittedName>
</protein>
<evidence type="ECO:0000256" key="1">
    <source>
        <dbReference type="ARBA" id="ARBA00023015"/>
    </source>
</evidence>
<sequence>MSEERSYHHGELKEALITEAVAVIARDGADGLSLRDLAKRLGVSPAAPFRHFPTKAALLTAVAEQSMARLVESVRLAMEDRANHTAMTGIRTMAQGYVRWALENPTHFLVVSSRSLIDFAGSDLLVTQNETLRQNLETLFRQAQAEGSISAGWALEDLMLLARGTAYGLARMATDGHLPEWKVEKPAPIAIEAAISLFIDLLSGARAPSQDSAI</sequence>
<dbReference type="Pfam" id="PF00440">
    <property type="entry name" value="TetR_N"/>
    <property type="match status" value="1"/>
</dbReference>
<dbReference type="InterPro" id="IPR050109">
    <property type="entry name" value="HTH-type_TetR-like_transc_reg"/>
</dbReference>
<dbReference type="PROSITE" id="PS50977">
    <property type="entry name" value="HTH_TETR_2"/>
    <property type="match status" value="1"/>
</dbReference>
<dbReference type="InterPro" id="IPR036271">
    <property type="entry name" value="Tet_transcr_reg_TetR-rel_C_sf"/>
</dbReference>
<evidence type="ECO:0000256" key="4">
    <source>
        <dbReference type="PROSITE-ProRule" id="PRU00335"/>
    </source>
</evidence>
<feature type="DNA-binding region" description="H-T-H motif" evidence="4">
    <location>
        <begin position="33"/>
        <end position="52"/>
    </location>
</feature>
<dbReference type="SUPFAM" id="SSF46689">
    <property type="entry name" value="Homeodomain-like"/>
    <property type="match status" value="1"/>
</dbReference>
<dbReference type="Pfam" id="PF13305">
    <property type="entry name" value="TetR_C_33"/>
    <property type="match status" value="1"/>
</dbReference>
<dbReference type="PANTHER" id="PTHR30055">
    <property type="entry name" value="HTH-TYPE TRANSCRIPTIONAL REGULATOR RUTR"/>
    <property type="match status" value="1"/>
</dbReference>
<keyword evidence="3" id="KW-0804">Transcription</keyword>
<name>A0ABU8BSF1_9RHOB</name>
<keyword evidence="1" id="KW-0805">Transcription regulation</keyword>
<dbReference type="PANTHER" id="PTHR30055:SF220">
    <property type="entry name" value="TETR-FAMILY REGULATORY PROTEIN"/>
    <property type="match status" value="1"/>
</dbReference>
<keyword evidence="2 4" id="KW-0238">DNA-binding</keyword>
<accession>A0ABU8BSF1</accession>
<dbReference type="SUPFAM" id="SSF48498">
    <property type="entry name" value="Tetracyclin repressor-like, C-terminal domain"/>
    <property type="match status" value="1"/>
</dbReference>